<keyword evidence="7" id="KW-0508">mRNA splicing</keyword>
<accession>A0AAV9A529</accession>
<evidence type="ECO:0000256" key="6">
    <source>
        <dbReference type="ARBA" id="ARBA00022728"/>
    </source>
</evidence>
<comment type="subcellular location">
    <subcellularLocation>
        <location evidence="2">Cytoplasm</location>
    </subcellularLocation>
    <subcellularLocation>
        <location evidence="1">Nucleus</location>
    </subcellularLocation>
</comment>
<evidence type="ECO:0000256" key="8">
    <source>
        <dbReference type="ARBA" id="ARBA00023242"/>
    </source>
</evidence>
<organism evidence="12 13">
    <name type="scientific">Acorus gramineus</name>
    <name type="common">Dwarf sweet flag</name>
    <dbReference type="NCBI Taxonomy" id="55184"/>
    <lineage>
        <taxon>Eukaryota</taxon>
        <taxon>Viridiplantae</taxon>
        <taxon>Streptophyta</taxon>
        <taxon>Embryophyta</taxon>
        <taxon>Tracheophyta</taxon>
        <taxon>Spermatophyta</taxon>
        <taxon>Magnoliopsida</taxon>
        <taxon>Liliopsida</taxon>
        <taxon>Acoraceae</taxon>
        <taxon>Acorus</taxon>
    </lineage>
</organism>
<evidence type="ECO:0000313" key="12">
    <source>
        <dbReference type="EMBL" id="KAK1259244.1"/>
    </source>
</evidence>
<dbReference type="PANTHER" id="PTHR13445:SF3">
    <property type="entry name" value="U5 SMALL NUCLEAR RIBONUCLEOPROTEIN TSSC4"/>
    <property type="match status" value="1"/>
</dbReference>
<comment type="similarity">
    <text evidence="3">Belongs to the TSSC4 family.</text>
</comment>
<feature type="region of interest" description="Disordered" evidence="11">
    <location>
        <begin position="28"/>
        <end position="127"/>
    </location>
</feature>
<dbReference type="GO" id="GO:0005681">
    <property type="term" value="C:spliceosomal complex"/>
    <property type="evidence" value="ECO:0007669"/>
    <property type="project" value="UniProtKB-KW"/>
</dbReference>
<evidence type="ECO:0000256" key="10">
    <source>
        <dbReference type="ARBA" id="ARBA00045970"/>
    </source>
</evidence>
<feature type="compositionally biased region" description="Basic and acidic residues" evidence="11">
    <location>
        <begin position="189"/>
        <end position="198"/>
    </location>
</feature>
<evidence type="ECO:0000256" key="4">
    <source>
        <dbReference type="ARBA" id="ARBA00022490"/>
    </source>
</evidence>
<comment type="caution">
    <text evidence="12">The sequence shown here is derived from an EMBL/GenBank/DDBJ whole genome shotgun (WGS) entry which is preliminary data.</text>
</comment>
<feature type="compositionally biased region" description="Acidic residues" evidence="11">
    <location>
        <begin position="77"/>
        <end position="91"/>
    </location>
</feature>
<evidence type="ECO:0000313" key="13">
    <source>
        <dbReference type="Proteomes" id="UP001179952"/>
    </source>
</evidence>
<keyword evidence="8" id="KW-0539">Nucleus</keyword>
<evidence type="ECO:0000256" key="2">
    <source>
        <dbReference type="ARBA" id="ARBA00004496"/>
    </source>
</evidence>
<dbReference type="GO" id="GO:0008380">
    <property type="term" value="P:RNA splicing"/>
    <property type="evidence" value="ECO:0007669"/>
    <property type="project" value="UniProtKB-KW"/>
</dbReference>
<feature type="compositionally biased region" description="Basic and acidic residues" evidence="11">
    <location>
        <begin position="172"/>
        <end position="181"/>
    </location>
</feature>
<feature type="compositionally biased region" description="Acidic residues" evidence="11">
    <location>
        <begin position="367"/>
        <end position="382"/>
    </location>
</feature>
<reference evidence="12" key="2">
    <citation type="submission" date="2023-06" db="EMBL/GenBank/DDBJ databases">
        <authorList>
            <person name="Ma L."/>
            <person name="Liu K.-W."/>
            <person name="Li Z."/>
            <person name="Hsiao Y.-Y."/>
            <person name="Qi Y."/>
            <person name="Fu T."/>
            <person name="Tang G."/>
            <person name="Zhang D."/>
            <person name="Sun W.-H."/>
            <person name="Liu D.-K."/>
            <person name="Li Y."/>
            <person name="Chen G.-Z."/>
            <person name="Liu X.-D."/>
            <person name="Liao X.-Y."/>
            <person name="Jiang Y.-T."/>
            <person name="Yu X."/>
            <person name="Hao Y."/>
            <person name="Huang J."/>
            <person name="Zhao X.-W."/>
            <person name="Ke S."/>
            <person name="Chen Y.-Y."/>
            <person name="Wu W.-L."/>
            <person name="Hsu J.-L."/>
            <person name="Lin Y.-F."/>
            <person name="Huang M.-D."/>
            <person name="Li C.-Y."/>
            <person name="Huang L."/>
            <person name="Wang Z.-W."/>
            <person name="Zhao X."/>
            <person name="Zhong W.-Y."/>
            <person name="Peng D.-H."/>
            <person name="Ahmad S."/>
            <person name="Lan S."/>
            <person name="Zhang J.-S."/>
            <person name="Tsai W.-C."/>
            <person name="Van De Peer Y."/>
            <person name="Liu Z.-J."/>
        </authorList>
    </citation>
    <scope>NUCLEOTIDE SEQUENCE</scope>
    <source>
        <strain evidence="12">SCP</strain>
        <tissue evidence="12">Leaves</tissue>
    </source>
</reference>
<dbReference type="AlphaFoldDB" id="A0AAV9A529"/>
<keyword evidence="4" id="KW-0963">Cytoplasm</keyword>
<evidence type="ECO:0000256" key="9">
    <source>
        <dbReference type="ARBA" id="ARBA00035304"/>
    </source>
</evidence>
<evidence type="ECO:0000256" key="11">
    <source>
        <dbReference type="SAM" id="MobiDB-lite"/>
    </source>
</evidence>
<name>A0AAV9A529_ACOGR</name>
<feature type="compositionally biased region" description="Basic residues" evidence="11">
    <location>
        <begin position="391"/>
        <end position="400"/>
    </location>
</feature>
<feature type="region of interest" description="Disordered" evidence="11">
    <location>
        <begin position="361"/>
        <end position="412"/>
    </location>
</feature>
<dbReference type="PANTHER" id="PTHR13445">
    <property type="entry name" value="TUMOR SUPPRESSING SUBTRANSFERABLE CANDIDATE 4 TSSC4"/>
    <property type="match status" value="1"/>
</dbReference>
<feature type="region of interest" description="Disordered" evidence="11">
    <location>
        <begin position="166"/>
        <end position="278"/>
    </location>
</feature>
<dbReference type="InterPro" id="IPR029338">
    <property type="entry name" value="TSSC4"/>
</dbReference>
<feature type="compositionally biased region" description="Basic and acidic residues" evidence="11">
    <location>
        <begin position="238"/>
        <end position="254"/>
    </location>
</feature>
<sequence length="412" mass="46545">MDDSFKARVDRLFGSKLFEAVPKSAFPVSSWSVSDGEVERNEWDRESKREGSDREETPLSSSFDGPCWRQRKKKEFEEDVDEIGSDDDDGGDAGGGGDGLVGEEEREEWEIRSSVGLDSTLDHEDEEDEFDKLAFCKEEESDRVYMSDVKDQGAFLNFHNIISDPYNDGCDEVQHNKDPRADLSAAKARLKEDKDELRSSGPHTTNSQARAMENGMNLKSILKRKEGPMLESKTNKRVRFDKTSEDNQKQESKQTYDSFLVTESMEATPKEDTHVVPDYIRNPSKYTHYTFDSVEEDDELSNLHAFDVFRNMLKGSSAEMQMDGPVELPKSVTFTPRKKASDVLMNDLQCRKPAHATVPSTSIAVGEVEESEVNAMEEDDLETSMTEQHGSSRKPARQYRSKAGFESDDLAS</sequence>
<dbReference type="GO" id="GO:0006397">
    <property type="term" value="P:mRNA processing"/>
    <property type="evidence" value="ECO:0007669"/>
    <property type="project" value="UniProtKB-KW"/>
</dbReference>
<gene>
    <name evidence="12" type="ORF">QJS04_geneDACA021792</name>
</gene>
<proteinExistence type="inferred from homology"/>
<evidence type="ECO:0000256" key="7">
    <source>
        <dbReference type="ARBA" id="ARBA00023187"/>
    </source>
</evidence>
<dbReference type="GO" id="GO:0005737">
    <property type="term" value="C:cytoplasm"/>
    <property type="evidence" value="ECO:0007669"/>
    <property type="project" value="UniProtKB-SubCell"/>
</dbReference>
<protein>
    <recommendedName>
        <fullName evidence="9">U5 small nuclear ribonucleoprotein TSSC4</fullName>
    </recommendedName>
</protein>
<keyword evidence="6" id="KW-0747">Spliceosome</keyword>
<reference evidence="12" key="1">
    <citation type="journal article" date="2023" name="Nat. Commun.">
        <title>Diploid and tetraploid genomes of Acorus and the evolution of monocots.</title>
        <authorList>
            <person name="Ma L."/>
            <person name="Liu K.W."/>
            <person name="Li Z."/>
            <person name="Hsiao Y.Y."/>
            <person name="Qi Y."/>
            <person name="Fu T."/>
            <person name="Tang G.D."/>
            <person name="Zhang D."/>
            <person name="Sun W.H."/>
            <person name="Liu D.K."/>
            <person name="Li Y."/>
            <person name="Chen G.Z."/>
            <person name="Liu X.D."/>
            <person name="Liao X.Y."/>
            <person name="Jiang Y.T."/>
            <person name="Yu X."/>
            <person name="Hao Y."/>
            <person name="Huang J."/>
            <person name="Zhao X.W."/>
            <person name="Ke S."/>
            <person name="Chen Y.Y."/>
            <person name="Wu W.L."/>
            <person name="Hsu J.L."/>
            <person name="Lin Y.F."/>
            <person name="Huang M.D."/>
            <person name="Li C.Y."/>
            <person name="Huang L."/>
            <person name="Wang Z.W."/>
            <person name="Zhao X."/>
            <person name="Zhong W.Y."/>
            <person name="Peng D.H."/>
            <person name="Ahmad S."/>
            <person name="Lan S."/>
            <person name="Zhang J.S."/>
            <person name="Tsai W.C."/>
            <person name="Van de Peer Y."/>
            <person name="Liu Z.J."/>
        </authorList>
    </citation>
    <scope>NUCLEOTIDE SEQUENCE</scope>
    <source>
        <strain evidence="12">SCP</strain>
    </source>
</reference>
<evidence type="ECO:0000256" key="1">
    <source>
        <dbReference type="ARBA" id="ARBA00004123"/>
    </source>
</evidence>
<evidence type="ECO:0000256" key="3">
    <source>
        <dbReference type="ARBA" id="ARBA00010362"/>
    </source>
</evidence>
<dbReference type="Proteomes" id="UP001179952">
    <property type="component" value="Unassembled WGS sequence"/>
</dbReference>
<dbReference type="EMBL" id="JAUJYN010000012">
    <property type="protein sequence ID" value="KAK1259244.1"/>
    <property type="molecule type" value="Genomic_DNA"/>
</dbReference>
<keyword evidence="13" id="KW-1185">Reference proteome</keyword>
<comment type="function">
    <text evidence="10">Protein associated with the U5 snRNP, during its maturation and its post-splicing recycling and which is required for spliceosomal tri-snRNP complex assembly in the nucleus. Has a molecular sequestering activity and transiently hinders SNRNP200 binding sites for constitutive splicing factors that intervene later during the assembly of the spliceosome and splicing. Together with its molecular sequestering activity, may also function as a molecular adapter and placeholder, coordinating the assembly of the U5 snRNP and its association with the U4/U6 di-snRNP.</text>
</comment>
<evidence type="ECO:0000256" key="5">
    <source>
        <dbReference type="ARBA" id="ARBA00022664"/>
    </source>
</evidence>
<feature type="compositionally biased region" description="Basic and acidic residues" evidence="11">
    <location>
        <begin position="37"/>
        <end position="57"/>
    </location>
</feature>
<keyword evidence="5" id="KW-0507">mRNA processing</keyword>